<dbReference type="GO" id="GO:0006357">
    <property type="term" value="P:regulation of transcription by RNA polymerase II"/>
    <property type="evidence" value="ECO:0007669"/>
    <property type="project" value="InterPro"/>
</dbReference>
<dbReference type="Pfam" id="PF16899">
    <property type="entry name" value="Cyclin_C_2"/>
    <property type="match status" value="1"/>
</dbReference>
<evidence type="ECO:0000259" key="3">
    <source>
        <dbReference type="SMART" id="SM00385"/>
    </source>
</evidence>
<dbReference type="CDD" id="cd20525">
    <property type="entry name" value="CYCLIN_CCNH_rpt2"/>
    <property type="match status" value="1"/>
</dbReference>
<dbReference type="OrthoDB" id="340962at2759"/>
<dbReference type="InterPro" id="IPR043198">
    <property type="entry name" value="Cyclin/Ssn8"/>
</dbReference>
<accession>A0A4P9Z7P1</accession>
<dbReference type="SUPFAM" id="SSF47954">
    <property type="entry name" value="Cyclin-like"/>
    <property type="match status" value="2"/>
</dbReference>
<dbReference type="CDD" id="cd20524">
    <property type="entry name" value="CYCLIN_CCNH_rpt1"/>
    <property type="match status" value="1"/>
</dbReference>
<evidence type="ECO:0000256" key="2">
    <source>
        <dbReference type="RuleBase" id="RU000383"/>
    </source>
</evidence>
<reference evidence="5" key="1">
    <citation type="journal article" date="2018" name="Nat. Microbiol.">
        <title>Leveraging single-cell genomics to expand the fungal tree of life.</title>
        <authorList>
            <person name="Ahrendt S.R."/>
            <person name="Quandt C.A."/>
            <person name="Ciobanu D."/>
            <person name="Clum A."/>
            <person name="Salamov A."/>
            <person name="Andreopoulos B."/>
            <person name="Cheng J.F."/>
            <person name="Woyke T."/>
            <person name="Pelin A."/>
            <person name="Henrissat B."/>
            <person name="Reynolds N.K."/>
            <person name="Benny G.L."/>
            <person name="Smith M.E."/>
            <person name="James T.Y."/>
            <person name="Grigoriev I.V."/>
        </authorList>
    </citation>
    <scope>NUCLEOTIDE SEQUENCE [LARGE SCALE GENOMIC DNA]</scope>
    <source>
        <strain evidence="5">Benny S71-1</strain>
    </source>
</reference>
<dbReference type="Pfam" id="PF00134">
    <property type="entry name" value="Cyclin_N"/>
    <property type="match status" value="1"/>
</dbReference>
<dbReference type="Gene3D" id="1.10.472.10">
    <property type="entry name" value="Cyclin-like"/>
    <property type="match status" value="2"/>
</dbReference>
<dbReference type="SMART" id="SM00385">
    <property type="entry name" value="CYCLIN"/>
    <property type="match status" value="1"/>
</dbReference>
<keyword evidence="5" id="KW-1185">Reference proteome</keyword>
<evidence type="ECO:0000313" key="5">
    <source>
        <dbReference type="Proteomes" id="UP000278143"/>
    </source>
</evidence>
<protein>
    <submittedName>
        <fullName evidence="4">Cyclin-like protein</fullName>
    </submittedName>
</protein>
<evidence type="ECO:0000313" key="4">
    <source>
        <dbReference type="EMBL" id="RKP27740.1"/>
    </source>
</evidence>
<feature type="domain" description="Cyclin-like" evidence="3">
    <location>
        <begin position="79"/>
        <end position="159"/>
    </location>
</feature>
<comment type="similarity">
    <text evidence="2">Belongs to the cyclin family.</text>
</comment>
<evidence type="ECO:0000256" key="1">
    <source>
        <dbReference type="ARBA" id="ARBA00023127"/>
    </source>
</evidence>
<dbReference type="InterPro" id="IPR013763">
    <property type="entry name" value="Cyclin-like_dom"/>
</dbReference>
<proteinExistence type="inferred from homology"/>
<dbReference type="EMBL" id="KZ989159">
    <property type="protein sequence ID" value="RKP27740.1"/>
    <property type="molecule type" value="Genomic_DNA"/>
</dbReference>
<dbReference type="InterPro" id="IPR036915">
    <property type="entry name" value="Cyclin-like_sf"/>
</dbReference>
<dbReference type="PANTHER" id="PTHR10026">
    <property type="entry name" value="CYCLIN"/>
    <property type="match status" value="1"/>
</dbReference>
<gene>
    <name evidence="4" type="ORF">SYNPS1DRAFT_12225</name>
</gene>
<keyword evidence="1 2" id="KW-0195">Cyclin</keyword>
<dbReference type="AlphaFoldDB" id="A0A4P9Z7P1"/>
<name>A0A4P9Z7P1_9FUNG</name>
<dbReference type="InterPro" id="IPR006671">
    <property type="entry name" value="Cyclin_N"/>
</dbReference>
<dbReference type="GO" id="GO:0016538">
    <property type="term" value="F:cyclin-dependent protein serine/threonine kinase regulator activity"/>
    <property type="evidence" value="ECO:0007669"/>
    <property type="project" value="InterPro"/>
</dbReference>
<organism evidence="4 5">
    <name type="scientific">Syncephalis pseudoplumigaleata</name>
    <dbReference type="NCBI Taxonomy" id="1712513"/>
    <lineage>
        <taxon>Eukaryota</taxon>
        <taxon>Fungi</taxon>
        <taxon>Fungi incertae sedis</taxon>
        <taxon>Zoopagomycota</taxon>
        <taxon>Zoopagomycotina</taxon>
        <taxon>Zoopagomycetes</taxon>
        <taxon>Zoopagales</taxon>
        <taxon>Piptocephalidaceae</taxon>
        <taxon>Syncephalis</taxon>
    </lineage>
</organism>
<dbReference type="InterPro" id="IPR031658">
    <property type="entry name" value="Cyclin_C_2"/>
</dbReference>
<dbReference type="Proteomes" id="UP000278143">
    <property type="component" value="Unassembled WGS sequence"/>
</dbReference>
<sequence length="237" mass="27533">MSPQAAPKQLYEQHTQHRYWLFSPEELTLMRNKHNERAHQRILANWQREWASTTATAATAADQPAIVSDELTLCKYYEQTIQSACRRFSFPESATAVLFMKRFYLFNTVMDYPPKYIMLTCLYLASKTEGCFLPIDEFVGKFSNVTTQNITEMEMTVCESLKFHFTIHQPYRPLYGFFLDLQRTGTTMDLLKTTYERAAKWVCTSLYTDACLLYQPSQVALAAWRLAAEETGIDMAR</sequence>